<evidence type="ECO:0000313" key="2">
    <source>
        <dbReference type="Proteomes" id="UP001732700"/>
    </source>
</evidence>
<reference evidence="1" key="2">
    <citation type="submission" date="2025-09" db="UniProtKB">
        <authorList>
            <consortium name="EnsemblPlants"/>
        </authorList>
    </citation>
    <scope>IDENTIFICATION</scope>
</reference>
<dbReference type="Proteomes" id="UP001732700">
    <property type="component" value="Chromosome 2A"/>
</dbReference>
<reference evidence="1" key="1">
    <citation type="submission" date="2021-05" db="EMBL/GenBank/DDBJ databases">
        <authorList>
            <person name="Scholz U."/>
            <person name="Mascher M."/>
            <person name="Fiebig A."/>
        </authorList>
    </citation>
    <scope>NUCLEOTIDE SEQUENCE [LARGE SCALE GENOMIC DNA]</scope>
</reference>
<proteinExistence type="predicted"/>
<accession>A0ACD5UFT8</accession>
<name>A0ACD5UFT8_AVESA</name>
<evidence type="ECO:0000313" key="1">
    <source>
        <dbReference type="EnsemblPlants" id="AVESA.00010b.r2.2AG0240620.1.CDS"/>
    </source>
</evidence>
<dbReference type="EnsemblPlants" id="AVESA.00010b.r2.2AG0240620.1">
    <property type="protein sequence ID" value="AVESA.00010b.r2.2AG0240620.1.CDS"/>
    <property type="gene ID" value="AVESA.00010b.r2.2AG0240620"/>
</dbReference>
<keyword evidence="2" id="KW-1185">Reference proteome</keyword>
<sequence length="544" mass="61716">MENVGKNDQEDALKDVAFSMQPVRADLDRLMEMANSEKGASQMEHFVKHWEYKRATASRLLSEELGLLSQQRKEAEQQISAEEESNGPSHNQELKDEAEDDTVSYWKQRALRSEKAHETSLKNFQPHAPVEEFSEILKRADFFLHLILQSAPIVIAHQDVDLRYRFIFNHFPTLADEDVIGKTDHDILSGEGVDEMNNVKRQVMAMGMPTKREFVFHTPLFGAKTFLAYIEPVFTKSGETIGVNYVAMDITDQVRTREKIADIKVREAVQRAKEIELSRSLQIIEETMQAKQMLDTLCHDIRSPLSEVLSMAETLRATKLDQEQYQLLEVMFSSGNVAMQLINDIRDLSKLESGVMKLEPVIFRPREVVKHVLDTASTFMKKELTLEGCVGDDVPLEVMADVQKVQQILTNLITFSNATQYKQEGKVGINLNILDKQQLRCEIPSNENSLEHHKGEVIWLRFDVYDTGIGIPEKSLPFLFKRYMCVNNADHATKYGGSRTGLGLAICKQLVDLMGGTLTVVSQENEGSTFTAMLPCTTPVREAR</sequence>
<organism evidence="1 2">
    <name type="scientific">Avena sativa</name>
    <name type="common">Oat</name>
    <dbReference type="NCBI Taxonomy" id="4498"/>
    <lineage>
        <taxon>Eukaryota</taxon>
        <taxon>Viridiplantae</taxon>
        <taxon>Streptophyta</taxon>
        <taxon>Embryophyta</taxon>
        <taxon>Tracheophyta</taxon>
        <taxon>Spermatophyta</taxon>
        <taxon>Magnoliopsida</taxon>
        <taxon>Liliopsida</taxon>
        <taxon>Poales</taxon>
        <taxon>Poaceae</taxon>
        <taxon>BOP clade</taxon>
        <taxon>Pooideae</taxon>
        <taxon>Poodae</taxon>
        <taxon>Poeae</taxon>
        <taxon>Poeae Chloroplast Group 1 (Aveneae type)</taxon>
        <taxon>Aveninae</taxon>
        <taxon>Avena</taxon>
    </lineage>
</organism>
<protein>
    <submittedName>
        <fullName evidence="1">Uncharacterized protein</fullName>
    </submittedName>
</protein>